<dbReference type="Gene3D" id="3.40.50.2000">
    <property type="entry name" value="Glycogen Phosphorylase B"/>
    <property type="match status" value="2"/>
</dbReference>
<keyword evidence="1 3" id="KW-0413">Isomerase</keyword>
<name>A0A6C1B4Z5_9RHOO</name>
<protein>
    <submittedName>
        <fullName evidence="3">UDP-N-acetylglucosamine 2-epimerase (Non-hydrolyzing)</fullName>
        <ecNumber evidence="3">5.1.3.14</ecNumber>
    </submittedName>
</protein>
<dbReference type="Pfam" id="PF02350">
    <property type="entry name" value="Epimerase_2"/>
    <property type="match status" value="1"/>
</dbReference>
<dbReference type="RefSeq" id="WP_173766302.1">
    <property type="nucleotide sequence ID" value="NZ_CP048836.1"/>
</dbReference>
<dbReference type="CDD" id="cd03786">
    <property type="entry name" value="GTB_UDP-GlcNAc_2-Epimerase"/>
    <property type="match status" value="1"/>
</dbReference>
<comment type="similarity">
    <text evidence="1">Belongs to the UDP-N-acetylglucosamine 2-epimerase family.</text>
</comment>
<feature type="domain" description="UDP-N-acetylglucosamine 2-epimerase" evidence="2">
    <location>
        <begin position="31"/>
        <end position="368"/>
    </location>
</feature>
<dbReference type="PANTHER" id="PTHR43174">
    <property type="entry name" value="UDP-N-ACETYLGLUCOSAMINE 2-EPIMERASE"/>
    <property type="match status" value="1"/>
</dbReference>
<dbReference type="NCBIfam" id="TIGR00236">
    <property type="entry name" value="wecB"/>
    <property type="match status" value="1"/>
</dbReference>
<dbReference type="KEGG" id="azq:G3580_13460"/>
<evidence type="ECO:0000256" key="1">
    <source>
        <dbReference type="RuleBase" id="RU003513"/>
    </source>
</evidence>
<gene>
    <name evidence="3" type="primary">wecB</name>
    <name evidence="3" type="ORF">G3580_13460</name>
</gene>
<dbReference type="InterPro" id="IPR029767">
    <property type="entry name" value="WecB-like"/>
</dbReference>
<dbReference type="InterPro" id="IPR003331">
    <property type="entry name" value="UDP_GlcNAc_Epimerase_2_dom"/>
</dbReference>
<dbReference type="EMBL" id="CP048836">
    <property type="protein sequence ID" value="QID18547.1"/>
    <property type="molecule type" value="Genomic_DNA"/>
</dbReference>
<dbReference type="Proteomes" id="UP000501991">
    <property type="component" value="Chromosome"/>
</dbReference>
<evidence type="ECO:0000259" key="2">
    <source>
        <dbReference type="Pfam" id="PF02350"/>
    </source>
</evidence>
<dbReference type="GO" id="GO:0008761">
    <property type="term" value="F:UDP-N-acetylglucosamine 2-epimerase activity"/>
    <property type="evidence" value="ECO:0007669"/>
    <property type="project" value="UniProtKB-EC"/>
</dbReference>
<keyword evidence="4" id="KW-1185">Reference proteome</keyword>
<reference evidence="3 4" key="1">
    <citation type="submission" date="2020-02" db="EMBL/GenBank/DDBJ databases">
        <title>Nitrogenibacter mangrovi gen. nov., sp. nov. isolated from mangrove sediment, a denitrifying betaproteobacterium.</title>
        <authorList>
            <person name="Liao H."/>
            <person name="Tian Y."/>
        </authorList>
    </citation>
    <scope>NUCLEOTIDE SEQUENCE [LARGE SCALE GENOMIC DNA]</scope>
    <source>
        <strain evidence="3 4">M9-3-2</strain>
    </source>
</reference>
<dbReference type="AlphaFoldDB" id="A0A6C1B4Z5"/>
<sequence>MSADRPVICVVGARPNYMKMAPILRAFARHDPPIPTLLVHTGQHYDTAMNDRLFADLELPQPDVNLEVGSASHAVQTAEVMKRFEPIIDTHGARAVLVVGDVNSTLACALVASKRHVPVVHVESGLRSGDRRMPEEINRVLTDQVSDVLYTTERSALDNIVREGIAASRVEFVGNVMIDTLLANRKKAVPADRLLAEAGLDPARIESGYGVVTLHRPSNVDHPAVLTRLIETLHEVSRRLPLIFAMHPRTRKNIETHGLAHLLDSPGFLVLPPQGYLEMMGLMAGARVVLTDSGGMQEETTALGVPCLTMRENTERPITVEQGTNTMVGVDARAILDGVDAILTGGGKGGRVPELWDGRAAERIAAHLHRWLTAREQDEVVAP</sequence>
<dbReference type="PANTHER" id="PTHR43174:SF1">
    <property type="entry name" value="UDP-N-ACETYLGLUCOSAMINE 2-EPIMERASE"/>
    <property type="match status" value="1"/>
</dbReference>
<evidence type="ECO:0000313" key="4">
    <source>
        <dbReference type="Proteomes" id="UP000501991"/>
    </source>
</evidence>
<dbReference type="EC" id="5.1.3.14" evidence="3"/>
<accession>A0A6C1B4Z5</accession>
<dbReference type="SUPFAM" id="SSF53756">
    <property type="entry name" value="UDP-Glycosyltransferase/glycogen phosphorylase"/>
    <property type="match status" value="1"/>
</dbReference>
<evidence type="ECO:0000313" key="3">
    <source>
        <dbReference type="EMBL" id="QID18547.1"/>
    </source>
</evidence>
<proteinExistence type="inferred from homology"/>
<organism evidence="3 4">
    <name type="scientific">Nitrogeniibacter mangrovi</name>
    <dbReference type="NCBI Taxonomy" id="2016596"/>
    <lineage>
        <taxon>Bacteria</taxon>
        <taxon>Pseudomonadati</taxon>
        <taxon>Pseudomonadota</taxon>
        <taxon>Betaproteobacteria</taxon>
        <taxon>Rhodocyclales</taxon>
        <taxon>Zoogloeaceae</taxon>
        <taxon>Nitrogeniibacter</taxon>
    </lineage>
</organism>